<dbReference type="InterPro" id="IPR042099">
    <property type="entry name" value="ANL_N_sf"/>
</dbReference>
<keyword evidence="7" id="KW-1185">Reference proteome</keyword>
<dbReference type="InterPro" id="IPR020845">
    <property type="entry name" value="AMP-binding_CS"/>
</dbReference>
<dbReference type="PANTHER" id="PTHR43201">
    <property type="entry name" value="ACYL-COA SYNTHETASE"/>
    <property type="match status" value="1"/>
</dbReference>
<keyword evidence="2" id="KW-0596">Phosphopantetheine</keyword>
<dbReference type="InterPro" id="IPR006162">
    <property type="entry name" value="Ppantetheine_attach_site"/>
</dbReference>
<gene>
    <name evidence="6" type="ORF">HCU73_05365</name>
</gene>
<dbReference type="PROSITE" id="PS00012">
    <property type="entry name" value="PHOSPHOPANTETHEINE"/>
    <property type="match status" value="1"/>
</dbReference>
<dbReference type="SMART" id="SM00823">
    <property type="entry name" value="PKS_PP"/>
    <property type="match status" value="1"/>
</dbReference>
<dbReference type="PROSITE" id="PS00455">
    <property type="entry name" value="AMP_BINDING"/>
    <property type="match status" value="1"/>
</dbReference>
<dbReference type="PROSITE" id="PS50075">
    <property type="entry name" value="CARRIER"/>
    <property type="match status" value="1"/>
</dbReference>
<dbReference type="InterPro" id="IPR025110">
    <property type="entry name" value="AMP-bd_C"/>
</dbReference>
<accession>A0A7X6JWS5</accession>
<dbReference type="SUPFAM" id="SSF47336">
    <property type="entry name" value="ACP-like"/>
    <property type="match status" value="1"/>
</dbReference>
<dbReference type="InterPro" id="IPR020806">
    <property type="entry name" value="PKS_PP-bd"/>
</dbReference>
<evidence type="ECO:0000259" key="5">
    <source>
        <dbReference type="PROSITE" id="PS50075"/>
    </source>
</evidence>
<evidence type="ECO:0000256" key="3">
    <source>
        <dbReference type="ARBA" id="ARBA00022553"/>
    </source>
</evidence>
<dbReference type="Gene3D" id="1.10.1200.10">
    <property type="entry name" value="ACP-like"/>
    <property type="match status" value="1"/>
</dbReference>
<dbReference type="Pfam" id="PF00550">
    <property type="entry name" value="PP-binding"/>
    <property type="match status" value="1"/>
</dbReference>
<evidence type="ECO:0000313" key="6">
    <source>
        <dbReference type="EMBL" id="NKX44010.1"/>
    </source>
</evidence>
<dbReference type="PANTHER" id="PTHR43201:SF5">
    <property type="entry name" value="MEDIUM-CHAIN ACYL-COA LIGASE ACSF2, MITOCHONDRIAL"/>
    <property type="match status" value="1"/>
</dbReference>
<keyword evidence="4" id="KW-0436">Ligase</keyword>
<dbReference type="InterPro" id="IPR009081">
    <property type="entry name" value="PP-bd_ACP"/>
</dbReference>
<evidence type="ECO:0000256" key="2">
    <source>
        <dbReference type="ARBA" id="ARBA00022450"/>
    </source>
</evidence>
<comment type="caution">
    <text evidence="6">The sequence shown here is derived from an EMBL/GenBank/DDBJ whole genome shotgun (WGS) entry which is preliminary data.</text>
</comment>
<dbReference type="InterPro" id="IPR036736">
    <property type="entry name" value="ACP-like_sf"/>
</dbReference>
<dbReference type="Gene3D" id="3.30.300.30">
    <property type="match status" value="1"/>
</dbReference>
<dbReference type="RefSeq" id="WP_168622414.1">
    <property type="nucleotide sequence ID" value="NZ_JAAZQQ010000002.1"/>
</dbReference>
<evidence type="ECO:0000313" key="7">
    <source>
        <dbReference type="Proteomes" id="UP000526408"/>
    </source>
</evidence>
<sequence length="602" mass="60186">MVGADGPAWCAAIAAQARLTPTAPALIGLDPRAEIGLAALSDRMTRTRAALAGLGLAPGQRVILEVGRGPEAAAALVTLGACLAVAPAAATLGPDMLDDLLARVRPGAVFAAAPDSAVAAAARRAGCPLILPAPAGDWRADGPARATPAQWDTAVAFLLPTSGTTGTPKLVPLRHTALDHVAAQVRGCFGLGPDDRALTPITLSHVNGLSIGLIAPLAAGGAVLLPETAGGEAALALAAGAGATWATTVPTVLHDLALAARARPDLARGLRLRFLRSASAPLPAATRRLAEAALGAEVLEGYGMTEAASFIAQQRPGAARRDGWVGPAAGVEIAIAEDGEVLLRGPGVITAYASIPEAGSGAEASSFTAGGWLRTGDLGELDAAGNLRLVARRSEIINRGGENIAPHAMEEALRAVAAVAAALVFGVPHPTLGEVAVAMVRPAPDAPAPDPARIRLDVATRAGPGLTPDCVVLADLLPVGGTGKPDRRAARARYLSDAAARPVDPPQGALELLLADVLAEASGRPRPLDRTTDFFLAGGDSLAAVRAAATLGRLLGQPVEPEALFLAPTVAALAARLAAAGGGGMVGLIDDVATALAGGRAR</sequence>
<organism evidence="6 7">
    <name type="scientific">Roseicyclus persicicus</name>
    <dbReference type="NCBI Taxonomy" id="2650661"/>
    <lineage>
        <taxon>Bacteria</taxon>
        <taxon>Pseudomonadati</taxon>
        <taxon>Pseudomonadota</taxon>
        <taxon>Alphaproteobacteria</taxon>
        <taxon>Rhodobacterales</taxon>
        <taxon>Roseobacteraceae</taxon>
        <taxon>Roseicyclus</taxon>
    </lineage>
</organism>
<dbReference type="SUPFAM" id="SSF56801">
    <property type="entry name" value="Acetyl-CoA synthetase-like"/>
    <property type="match status" value="1"/>
</dbReference>
<dbReference type="GO" id="GO:0031177">
    <property type="term" value="F:phosphopantetheine binding"/>
    <property type="evidence" value="ECO:0007669"/>
    <property type="project" value="InterPro"/>
</dbReference>
<evidence type="ECO:0000256" key="1">
    <source>
        <dbReference type="ARBA" id="ARBA00006432"/>
    </source>
</evidence>
<comment type="similarity">
    <text evidence="1">Belongs to the ATP-dependent AMP-binding enzyme family.</text>
</comment>
<dbReference type="Gene3D" id="3.40.50.12780">
    <property type="entry name" value="N-terminal domain of ligase-like"/>
    <property type="match status" value="1"/>
</dbReference>
<dbReference type="GO" id="GO:0031956">
    <property type="term" value="F:medium-chain fatty acid-CoA ligase activity"/>
    <property type="evidence" value="ECO:0007669"/>
    <property type="project" value="TreeGrafter"/>
</dbReference>
<dbReference type="Proteomes" id="UP000526408">
    <property type="component" value="Unassembled WGS sequence"/>
</dbReference>
<dbReference type="Pfam" id="PF13193">
    <property type="entry name" value="AMP-binding_C"/>
    <property type="match status" value="1"/>
</dbReference>
<dbReference type="InterPro" id="IPR045851">
    <property type="entry name" value="AMP-bd_C_sf"/>
</dbReference>
<name>A0A7X6JWS5_9RHOB</name>
<evidence type="ECO:0000256" key="4">
    <source>
        <dbReference type="ARBA" id="ARBA00022598"/>
    </source>
</evidence>
<dbReference type="InterPro" id="IPR000873">
    <property type="entry name" value="AMP-dep_synth/lig_dom"/>
</dbReference>
<proteinExistence type="inferred from homology"/>
<dbReference type="EMBL" id="JAAZQQ010000002">
    <property type="protein sequence ID" value="NKX44010.1"/>
    <property type="molecule type" value="Genomic_DNA"/>
</dbReference>
<reference evidence="6 7" key="1">
    <citation type="submission" date="2020-04" db="EMBL/GenBank/DDBJ databases">
        <authorList>
            <person name="Yoon J."/>
        </authorList>
    </citation>
    <scope>NUCLEOTIDE SEQUENCE [LARGE SCALE GENOMIC DNA]</scope>
    <source>
        <strain evidence="6 7">KMU-115</strain>
    </source>
</reference>
<dbReference type="AlphaFoldDB" id="A0A7X6JWS5"/>
<keyword evidence="3" id="KW-0597">Phosphoprotein</keyword>
<dbReference type="GO" id="GO:0006631">
    <property type="term" value="P:fatty acid metabolic process"/>
    <property type="evidence" value="ECO:0007669"/>
    <property type="project" value="TreeGrafter"/>
</dbReference>
<dbReference type="Pfam" id="PF00501">
    <property type="entry name" value="AMP-binding"/>
    <property type="match status" value="1"/>
</dbReference>
<feature type="domain" description="Carrier" evidence="5">
    <location>
        <begin position="505"/>
        <end position="581"/>
    </location>
</feature>
<protein>
    <submittedName>
        <fullName evidence="6">AMP-binding protein</fullName>
    </submittedName>
</protein>